<evidence type="ECO:0000256" key="1">
    <source>
        <dbReference type="ARBA" id="ARBA00023015"/>
    </source>
</evidence>
<dbReference type="InterPro" id="IPR009057">
    <property type="entry name" value="Homeodomain-like_sf"/>
</dbReference>
<dbReference type="GO" id="GO:0003700">
    <property type="term" value="F:DNA-binding transcription factor activity"/>
    <property type="evidence" value="ECO:0007669"/>
    <property type="project" value="InterPro"/>
</dbReference>
<dbReference type="Pfam" id="PF12833">
    <property type="entry name" value="HTH_18"/>
    <property type="match status" value="1"/>
</dbReference>
<dbReference type="SMART" id="SM00342">
    <property type="entry name" value="HTH_ARAC"/>
    <property type="match status" value="1"/>
</dbReference>
<dbReference type="SUPFAM" id="SSF51215">
    <property type="entry name" value="Regulatory protein AraC"/>
    <property type="match status" value="1"/>
</dbReference>
<dbReference type="HOGENOM" id="CLU_000445_81_0_5"/>
<sequence length="328" mass="35317">MSCDILPRLFSTLSVQVHAFAFCEIQTGWQLAKNGMADAILVHYVLAGSGTIVVEGQEALRFGPNCMVIPPRGMRHSIGFVGATRTVTAEDARRVLPDGLIALTAGDGRRDILLACGSIAARYAGALGLFDRLHNALIEDLSGSDRLRHAFAFMIEELVNPSLGTQEVTSALMKQCLTILLRIHLKEKGAESPIFEALRDPRLVPAIAAVLDAPGAQHTVDSLAALCGMSRSGFAERFSATFGEGPIEYLQRARLQLAAKLLTSSPMPVKVISESVGYASRSYFSHAFKTAYGCDPSAYRAQATSLVRSLEPQSDLGIDGARRKSERP</sequence>
<dbReference type="InterPro" id="IPR050204">
    <property type="entry name" value="AraC_XylS_family_regulators"/>
</dbReference>
<reference evidence="5 6" key="1">
    <citation type="journal article" date="2014" name="PLoS ONE">
        <title>Genome Information of Methylobacterium oryzae, a Plant-Probiotic Methylotroph in the Phyllosphere.</title>
        <authorList>
            <person name="Kwak M.J."/>
            <person name="Jeong H."/>
            <person name="Madhaiyan M."/>
            <person name="Lee Y."/>
            <person name="Sa T.M."/>
            <person name="Oh T.K."/>
            <person name="Kim J.F."/>
        </authorList>
    </citation>
    <scope>NUCLEOTIDE SEQUENCE [LARGE SCALE GENOMIC DNA]</scope>
    <source>
        <strain evidence="5 6">CBMB20</strain>
    </source>
</reference>
<evidence type="ECO:0000313" key="5">
    <source>
        <dbReference type="EMBL" id="AIQ88280.1"/>
    </source>
</evidence>
<dbReference type="InterPro" id="IPR032783">
    <property type="entry name" value="AraC_lig"/>
</dbReference>
<dbReference type="RefSeq" id="WP_043755461.1">
    <property type="nucleotide sequence ID" value="NZ_CP003811.1"/>
</dbReference>
<feature type="domain" description="HTH araC/xylS-type" evidence="4">
    <location>
        <begin position="201"/>
        <end position="302"/>
    </location>
</feature>
<dbReference type="InterPro" id="IPR020449">
    <property type="entry name" value="Tscrpt_reg_AraC-type_HTH"/>
</dbReference>
<keyword evidence="1" id="KW-0805">Transcription regulation</keyword>
<dbReference type="KEGG" id="mor:MOC_0525"/>
<dbReference type="EMBL" id="CP003811">
    <property type="protein sequence ID" value="AIQ88280.1"/>
    <property type="molecule type" value="Genomic_DNA"/>
</dbReference>
<evidence type="ECO:0000259" key="4">
    <source>
        <dbReference type="PROSITE" id="PS01124"/>
    </source>
</evidence>
<gene>
    <name evidence="5" type="ORF">MOC_0525</name>
</gene>
<proteinExistence type="predicted"/>
<name>A0A089NP30_9HYPH</name>
<evidence type="ECO:0000256" key="3">
    <source>
        <dbReference type="ARBA" id="ARBA00023163"/>
    </source>
</evidence>
<keyword evidence="3" id="KW-0804">Transcription</keyword>
<evidence type="ECO:0000256" key="2">
    <source>
        <dbReference type="ARBA" id="ARBA00023125"/>
    </source>
</evidence>
<dbReference type="InterPro" id="IPR018060">
    <property type="entry name" value="HTH_AraC"/>
</dbReference>
<dbReference type="SUPFAM" id="SSF46689">
    <property type="entry name" value="Homeodomain-like"/>
    <property type="match status" value="2"/>
</dbReference>
<dbReference type="AlphaFoldDB" id="A0A089NP30"/>
<dbReference type="InterPro" id="IPR037923">
    <property type="entry name" value="HTH-like"/>
</dbReference>
<keyword evidence="2" id="KW-0238">DNA-binding</keyword>
<dbReference type="eggNOG" id="COG4977">
    <property type="taxonomic scope" value="Bacteria"/>
</dbReference>
<keyword evidence="6" id="KW-1185">Reference proteome</keyword>
<protein>
    <submittedName>
        <fullName evidence="5">AraC family transcriptional regulator</fullName>
    </submittedName>
</protein>
<evidence type="ECO:0000313" key="6">
    <source>
        <dbReference type="Proteomes" id="UP000029492"/>
    </source>
</evidence>
<dbReference type="Gene3D" id="1.10.10.60">
    <property type="entry name" value="Homeodomain-like"/>
    <property type="match status" value="2"/>
</dbReference>
<dbReference type="STRING" id="693986.MOC_0525"/>
<dbReference type="PRINTS" id="PR00032">
    <property type="entry name" value="HTHARAC"/>
</dbReference>
<dbReference type="Proteomes" id="UP000029492">
    <property type="component" value="Chromosome"/>
</dbReference>
<organism evidence="5 6">
    <name type="scientific">Methylobacterium oryzae CBMB20</name>
    <dbReference type="NCBI Taxonomy" id="693986"/>
    <lineage>
        <taxon>Bacteria</taxon>
        <taxon>Pseudomonadati</taxon>
        <taxon>Pseudomonadota</taxon>
        <taxon>Alphaproteobacteria</taxon>
        <taxon>Hyphomicrobiales</taxon>
        <taxon>Methylobacteriaceae</taxon>
        <taxon>Methylobacterium</taxon>
    </lineage>
</organism>
<dbReference type="PANTHER" id="PTHR46796:SF7">
    <property type="entry name" value="ARAC FAMILY TRANSCRIPTIONAL REGULATOR"/>
    <property type="match status" value="1"/>
</dbReference>
<accession>A0A089NP30</accession>
<dbReference type="PANTHER" id="PTHR46796">
    <property type="entry name" value="HTH-TYPE TRANSCRIPTIONAL ACTIVATOR RHAS-RELATED"/>
    <property type="match status" value="1"/>
</dbReference>
<dbReference type="PROSITE" id="PS01124">
    <property type="entry name" value="HTH_ARAC_FAMILY_2"/>
    <property type="match status" value="1"/>
</dbReference>
<dbReference type="GO" id="GO:0043565">
    <property type="term" value="F:sequence-specific DNA binding"/>
    <property type="evidence" value="ECO:0007669"/>
    <property type="project" value="InterPro"/>
</dbReference>
<dbReference type="Pfam" id="PF12852">
    <property type="entry name" value="Cupin_6"/>
    <property type="match status" value="1"/>
</dbReference>